<gene>
    <name evidence="8" type="ORF">DVH24_016445</name>
</gene>
<keyword evidence="1" id="KW-0479">Metal-binding</keyword>
<evidence type="ECO:0000256" key="5">
    <source>
        <dbReference type="ARBA" id="ARBA00082491"/>
    </source>
</evidence>
<dbReference type="EMBL" id="RDQH01000341">
    <property type="protein sequence ID" value="RXH73623.1"/>
    <property type="molecule type" value="Genomic_DNA"/>
</dbReference>
<dbReference type="SMR" id="A0A498HXJ9"/>
<dbReference type="InterPro" id="IPR039391">
    <property type="entry name" value="Phytocyanin-like"/>
</dbReference>
<evidence type="ECO:0000256" key="4">
    <source>
        <dbReference type="ARBA" id="ARBA00071970"/>
    </source>
</evidence>
<feature type="chain" id="PRO_5019841194" description="Basic blue protein" evidence="6">
    <location>
        <begin position="29"/>
        <end position="124"/>
    </location>
</feature>
<dbReference type="Pfam" id="PF02298">
    <property type="entry name" value="Cu_bind_like"/>
    <property type="match status" value="1"/>
</dbReference>
<dbReference type="FunFam" id="2.60.40.420:FF:000013">
    <property type="entry name" value="basic blue protein-like"/>
    <property type="match status" value="1"/>
</dbReference>
<dbReference type="KEGG" id="mdm:103402332"/>
<dbReference type="OrthoDB" id="2011645at2759"/>
<evidence type="ECO:0000259" key="7">
    <source>
        <dbReference type="PROSITE" id="PS51485"/>
    </source>
</evidence>
<accession>A0A498HXJ9</accession>
<reference evidence="8 9" key="1">
    <citation type="submission" date="2018-10" db="EMBL/GenBank/DDBJ databases">
        <title>A high-quality apple genome assembly.</title>
        <authorList>
            <person name="Hu J."/>
        </authorList>
    </citation>
    <scope>NUCLEOTIDE SEQUENCE [LARGE SCALE GENOMIC DNA]</scope>
    <source>
        <strain evidence="9">cv. HFTH1</strain>
        <tissue evidence="8">Young leaf</tissue>
    </source>
</reference>
<dbReference type="Gene3D" id="2.60.40.420">
    <property type="entry name" value="Cupredoxins - blue copper proteins"/>
    <property type="match status" value="1"/>
</dbReference>
<dbReference type="GO" id="GO:0009055">
    <property type="term" value="F:electron transfer activity"/>
    <property type="evidence" value="ECO:0007669"/>
    <property type="project" value="InterPro"/>
</dbReference>
<dbReference type="InterPro" id="IPR003245">
    <property type="entry name" value="Phytocyanin_dom"/>
</dbReference>
<dbReference type="PANTHER" id="PTHR33021">
    <property type="entry name" value="BLUE COPPER PROTEIN"/>
    <property type="match status" value="1"/>
</dbReference>
<proteinExistence type="predicted"/>
<evidence type="ECO:0000313" key="9">
    <source>
        <dbReference type="Proteomes" id="UP000290289"/>
    </source>
</evidence>
<dbReference type="CDD" id="cd11013">
    <property type="entry name" value="Plantacyanin"/>
    <property type="match status" value="1"/>
</dbReference>
<evidence type="ECO:0000256" key="2">
    <source>
        <dbReference type="ARBA" id="ARBA00023008"/>
    </source>
</evidence>
<dbReference type="AlphaFoldDB" id="A0A498HXJ9"/>
<feature type="signal peptide" evidence="6">
    <location>
        <begin position="1"/>
        <end position="28"/>
    </location>
</feature>
<evidence type="ECO:0000256" key="1">
    <source>
        <dbReference type="ARBA" id="ARBA00022723"/>
    </source>
</evidence>
<keyword evidence="3" id="KW-1015">Disulfide bond</keyword>
<protein>
    <recommendedName>
        <fullName evidence="4">Basic blue protein</fullName>
    </recommendedName>
    <alternativeName>
        <fullName evidence="5">Plantacyanin</fullName>
    </alternativeName>
</protein>
<sequence length="124" mass="13136">MAKGRGSAVVVTAVLLLALLLHCEWADAKTYTVGDRGGWTFNVAGWPSGKTFRAGDILVFNYGAAAHNVVAVNKAGYQTCNTPGAAKVYQTGRDQIRLAKGQNFFICNFPGHCQSGMKIAITAA</sequence>
<dbReference type="GO" id="GO:0046872">
    <property type="term" value="F:metal ion binding"/>
    <property type="evidence" value="ECO:0007669"/>
    <property type="project" value="UniProtKB-KW"/>
</dbReference>
<comment type="caution">
    <text evidence="8">The sequence shown here is derived from an EMBL/GenBank/DDBJ whole genome shotgun (WGS) entry which is preliminary data.</text>
</comment>
<feature type="domain" description="Phytocyanin" evidence="7">
    <location>
        <begin position="29"/>
        <end position="124"/>
    </location>
</feature>
<keyword evidence="2" id="KW-0186">Copper</keyword>
<keyword evidence="6" id="KW-0732">Signal</keyword>
<name>A0A498HXJ9_MALDO</name>
<dbReference type="GO" id="GO:0005886">
    <property type="term" value="C:plasma membrane"/>
    <property type="evidence" value="ECO:0007669"/>
    <property type="project" value="TreeGrafter"/>
</dbReference>
<keyword evidence="9" id="KW-1185">Reference proteome</keyword>
<dbReference type="InterPro" id="IPR041844">
    <property type="entry name" value="Plantacyanin"/>
</dbReference>
<evidence type="ECO:0000256" key="3">
    <source>
        <dbReference type="ARBA" id="ARBA00023157"/>
    </source>
</evidence>
<dbReference type="InterPro" id="IPR008972">
    <property type="entry name" value="Cupredoxin"/>
</dbReference>
<dbReference type="PANTHER" id="PTHR33021:SF9">
    <property type="entry name" value="PUTATIVE, EXPRESSED-RELATED"/>
    <property type="match status" value="1"/>
</dbReference>
<dbReference type="PROSITE" id="PS51485">
    <property type="entry name" value="PHYTOCYANIN"/>
    <property type="match status" value="1"/>
</dbReference>
<dbReference type="SUPFAM" id="SSF49503">
    <property type="entry name" value="Cupredoxins"/>
    <property type="match status" value="1"/>
</dbReference>
<evidence type="ECO:0000313" key="8">
    <source>
        <dbReference type="EMBL" id="RXH73623.1"/>
    </source>
</evidence>
<organism evidence="8 9">
    <name type="scientific">Malus domestica</name>
    <name type="common">Apple</name>
    <name type="synonym">Pyrus malus</name>
    <dbReference type="NCBI Taxonomy" id="3750"/>
    <lineage>
        <taxon>Eukaryota</taxon>
        <taxon>Viridiplantae</taxon>
        <taxon>Streptophyta</taxon>
        <taxon>Embryophyta</taxon>
        <taxon>Tracheophyta</taxon>
        <taxon>Spermatophyta</taxon>
        <taxon>Magnoliopsida</taxon>
        <taxon>eudicotyledons</taxon>
        <taxon>Gunneridae</taxon>
        <taxon>Pentapetalae</taxon>
        <taxon>rosids</taxon>
        <taxon>fabids</taxon>
        <taxon>Rosales</taxon>
        <taxon>Rosaceae</taxon>
        <taxon>Amygdaloideae</taxon>
        <taxon>Maleae</taxon>
        <taxon>Malus</taxon>
    </lineage>
</organism>
<dbReference type="Proteomes" id="UP000290289">
    <property type="component" value="Chromosome 15"/>
</dbReference>
<evidence type="ECO:0000256" key="6">
    <source>
        <dbReference type="SAM" id="SignalP"/>
    </source>
</evidence>
<dbReference type="Gramene" id="mRNA:MD15G0354100">
    <property type="protein sequence ID" value="mRNA:MD15G0354100"/>
    <property type="gene ID" value="MD15G0354100"/>
</dbReference>